<dbReference type="Pfam" id="PF00560">
    <property type="entry name" value="LRR_1"/>
    <property type="match status" value="4"/>
</dbReference>
<gene>
    <name evidence="9" type="ORF">CQW23_16781</name>
</gene>
<dbReference type="Proteomes" id="UP000224567">
    <property type="component" value="Unassembled WGS sequence"/>
</dbReference>
<dbReference type="InterPro" id="IPR001611">
    <property type="entry name" value="Leu-rich_rpt"/>
</dbReference>
<dbReference type="SUPFAM" id="SSF52058">
    <property type="entry name" value="L domain-like"/>
    <property type="match status" value="1"/>
</dbReference>
<comment type="subcellular location">
    <subcellularLocation>
        <location evidence="1">Membrane</location>
    </subcellularLocation>
</comment>
<reference evidence="9 10" key="1">
    <citation type="journal article" date="2017" name="Genome Biol.">
        <title>New reference genome sequences of hot pepper reveal the massive evolution of plant disease-resistance genes by retroduplication.</title>
        <authorList>
            <person name="Kim S."/>
            <person name="Park J."/>
            <person name="Yeom S.I."/>
            <person name="Kim Y.M."/>
            <person name="Seo E."/>
            <person name="Kim K.T."/>
            <person name="Kim M.S."/>
            <person name="Lee J.M."/>
            <person name="Cheong K."/>
            <person name="Shin H.S."/>
            <person name="Kim S.B."/>
            <person name="Han K."/>
            <person name="Lee J."/>
            <person name="Park M."/>
            <person name="Lee H.A."/>
            <person name="Lee H.Y."/>
            <person name="Lee Y."/>
            <person name="Oh S."/>
            <person name="Lee J.H."/>
            <person name="Choi E."/>
            <person name="Choi E."/>
            <person name="Lee S.E."/>
            <person name="Jeon J."/>
            <person name="Kim H."/>
            <person name="Choi G."/>
            <person name="Song H."/>
            <person name="Lee J."/>
            <person name="Lee S.C."/>
            <person name="Kwon J.K."/>
            <person name="Lee H.Y."/>
            <person name="Koo N."/>
            <person name="Hong Y."/>
            <person name="Kim R.W."/>
            <person name="Kang W.H."/>
            <person name="Huh J.H."/>
            <person name="Kang B.C."/>
            <person name="Yang T.J."/>
            <person name="Lee Y.H."/>
            <person name="Bennetzen J.L."/>
            <person name="Choi D."/>
        </authorList>
    </citation>
    <scope>NUCLEOTIDE SEQUENCE [LARGE SCALE GENOMIC DNA]</scope>
    <source>
        <strain evidence="10">cv. PBC81</strain>
    </source>
</reference>
<reference evidence="10" key="2">
    <citation type="journal article" date="2017" name="J. Anim. Genet.">
        <title>Multiple reference genome sequences of hot pepper reveal the massive evolution of plant disease resistance genes by retroduplication.</title>
        <authorList>
            <person name="Kim S."/>
            <person name="Park J."/>
            <person name="Yeom S.-I."/>
            <person name="Kim Y.-M."/>
            <person name="Seo E."/>
            <person name="Kim K.-T."/>
            <person name="Kim M.-S."/>
            <person name="Lee J.M."/>
            <person name="Cheong K."/>
            <person name="Shin H.-S."/>
            <person name="Kim S.-B."/>
            <person name="Han K."/>
            <person name="Lee J."/>
            <person name="Park M."/>
            <person name="Lee H.-A."/>
            <person name="Lee H.-Y."/>
            <person name="Lee Y."/>
            <person name="Oh S."/>
            <person name="Lee J.H."/>
            <person name="Choi E."/>
            <person name="Choi E."/>
            <person name="Lee S.E."/>
            <person name="Jeon J."/>
            <person name="Kim H."/>
            <person name="Choi G."/>
            <person name="Song H."/>
            <person name="Lee J."/>
            <person name="Lee S.-C."/>
            <person name="Kwon J.-K."/>
            <person name="Lee H.-Y."/>
            <person name="Koo N."/>
            <person name="Hong Y."/>
            <person name="Kim R.W."/>
            <person name="Kang W.-H."/>
            <person name="Huh J.H."/>
            <person name="Kang B.-C."/>
            <person name="Yang T.-J."/>
            <person name="Lee Y.-H."/>
            <person name="Bennetzen J.L."/>
            <person name="Choi D."/>
        </authorList>
    </citation>
    <scope>NUCLEOTIDE SEQUENCE [LARGE SCALE GENOMIC DNA]</scope>
    <source>
        <strain evidence="10">cv. PBC81</strain>
    </source>
</reference>
<evidence type="ECO:0000256" key="2">
    <source>
        <dbReference type="ARBA" id="ARBA00009592"/>
    </source>
</evidence>
<evidence type="ECO:0000256" key="7">
    <source>
        <dbReference type="ARBA" id="ARBA00023180"/>
    </source>
</evidence>
<feature type="non-terminal residue" evidence="9">
    <location>
        <position position="1"/>
    </location>
</feature>
<keyword evidence="3" id="KW-0433">Leucine-rich repeat</keyword>
<dbReference type="InterPro" id="IPR051502">
    <property type="entry name" value="RLP_Defense_Trigger"/>
</dbReference>
<keyword evidence="6 8" id="KW-0472">Membrane</keyword>
<accession>A0A2G2WBW3</accession>
<name>A0A2G2WBW3_CAPBA</name>
<keyword evidence="5" id="KW-0677">Repeat</keyword>
<dbReference type="PANTHER" id="PTHR48062">
    <property type="entry name" value="RECEPTOR-LIKE PROTEIN 14"/>
    <property type="match status" value="1"/>
</dbReference>
<evidence type="ECO:0000256" key="1">
    <source>
        <dbReference type="ARBA" id="ARBA00004370"/>
    </source>
</evidence>
<keyword evidence="8" id="KW-0812">Transmembrane</keyword>
<comment type="similarity">
    <text evidence="2">Belongs to the RLP family.</text>
</comment>
<evidence type="ECO:0000256" key="3">
    <source>
        <dbReference type="ARBA" id="ARBA00022614"/>
    </source>
</evidence>
<dbReference type="STRING" id="33114.A0A2G2WBW3"/>
<dbReference type="OrthoDB" id="4691307at2759"/>
<dbReference type="PANTHER" id="PTHR48062:SF55">
    <property type="entry name" value="LEUCINE-RICH REPEAT-CONTAINING N-TERMINAL PLANT-TYPE DOMAIN-CONTAINING PROTEIN"/>
    <property type="match status" value="1"/>
</dbReference>
<evidence type="ECO:0000256" key="6">
    <source>
        <dbReference type="ARBA" id="ARBA00023136"/>
    </source>
</evidence>
<evidence type="ECO:0000256" key="8">
    <source>
        <dbReference type="SAM" id="Phobius"/>
    </source>
</evidence>
<feature type="transmembrane region" description="Helical" evidence="8">
    <location>
        <begin position="222"/>
        <end position="240"/>
    </location>
</feature>
<dbReference type="EMBL" id="MLFT02000007">
    <property type="protein sequence ID" value="PHT42756.1"/>
    <property type="molecule type" value="Genomic_DNA"/>
</dbReference>
<dbReference type="FunFam" id="3.80.10.10:FF:000041">
    <property type="entry name" value="LRR receptor-like serine/threonine-protein kinase ERECTA"/>
    <property type="match status" value="2"/>
</dbReference>
<comment type="caution">
    <text evidence="9">The sequence shown here is derived from an EMBL/GenBank/DDBJ whole genome shotgun (WGS) entry which is preliminary data.</text>
</comment>
<dbReference type="GO" id="GO:0016020">
    <property type="term" value="C:membrane"/>
    <property type="evidence" value="ECO:0007669"/>
    <property type="project" value="UniProtKB-SubCell"/>
</dbReference>
<dbReference type="InterPro" id="IPR032675">
    <property type="entry name" value="LRR_dom_sf"/>
</dbReference>
<protein>
    <submittedName>
        <fullName evidence="9">Uncharacterized protein</fullName>
    </submittedName>
</protein>
<evidence type="ECO:0000313" key="9">
    <source>
        <dbReference type="EMBL" id="PHT42756.1"/>
    </source>
</evidence>
<keyword evidence="10" id="KW-1185">Reference proteome</keyword>
<dbReference type="PRINTS" id="PR00019">
    <property type="entry name" value="LEURICHRPT"/>
</dbReference>
<dbReference type="AlphaFoldDB" id="A0A2G2WBW3"/>
<evidence type="ECO:0000256" key="4">
    <source>
        <dbReference type="ARBA" id="ARBA00022729"/>
    </source>
</evidence>
<sequence length="300" mass="33415">DIKNFKYLYLNENIFSGPIPQKLSTGPLSTLDLSCNNFSGKIPVWLGNIRSLTSLEMATNHFNGHIPPDYCRLEGLEVLDLSENNLLRGEIPKELGNLTKLHALNLSHNYITGMIQSKFSNIENFESLDLSYNNLTRRIPTQLLELTTPAVLRVAHNNLTGMTAQHITQFATFNESSYVGNPYICGLPLHINCMETKLPMSPLGPVDCCEEADNGFPDIKSFYISFLVAYANMVLVMVLVHCDTKMSVYQESQANTKVTRVQVIDSRVTLIFSISLESTILDVVPSIVKVSPTQATNNLV</sequence>
<dbReference type="Gene3D" id="3.80.10.10">
    <property type="entry name" value="Ribonuclease Inhibitor"/>
    <property type="match status" value="1"/>
</dbReference>
<proteinExistence type="inferred from homology"/>
<keyword evidence="4" id="KW-0732">Signal</keyword>
<keyword evidence="7" id="KW-0325">Glycoprotein</keyword>
<keyword evidence="8" id="KW-1133">Transmembrane helix</keyword>
<organism evidence="9 10">
    <name type="scientific">Capsicum baccatum</name>
    <name type="common">Peruvian pepper</name>
    <dbReference type="NCBI Taxonomy" id="33114"/>
    <lineage>
        <taxon>Eukaryota</taxon>
        <taxon>Viridiplantae</taxon>
        <taxon>Streptophyta</taxon>
        <taxon>Embryophyta</taxon>
        <taxon>Tracheophyta</taxon>
        <taxon>Spermatophyta</taxon>
        <taxon>Magnoliopsida</taxon>
        <taxon>eudicotyledons</taxon>
        <taxon>Gunneridae</taxon>
        <taxon>Pentapetalae</taxon>
        <taxon>asterids</taxon>
        <taxon>lamiids</taxon>
        <taxon>Solanales</taxon>
        <taxon>Solanaceae</taxon>
        <taxon>Solanoideae</taxon>
        <taxon>Capsiceae</taxon>
        <taxon>Capsicum</taxon>
    </lineage>
</organism>
<evidence type="ECO:0000256" key="5">
    <source>
        <dbReference type="ARBA" id="ARBA00022737"/>
    </source>
</evidence>
<evidence type="ECO:0000313" key="10">
    <source>
        <dbReference type="Proteomes" id="UP000224567"/>
    </source>
</evidence>